<sequence>MLSIKRILFPTDFSDGAARAFPQAAFLAHAHDAELCILSVAGRHLYGYRDMVDAHPMSAETIDSMMGSLPFTSTDLNIDQMQIEGAIVHERIVEVADERDTDLIVMGTHGRTGVNRLLMGSVAEDVVRSAHCPVLTVRGDVSENPPTRLSRILVPVDFSDGSTLAVAHARELALTYGARLDLLHVVEEVVYPSTYGIEPIELPTGEVVENVENALAELAREKIGIEHAVVEARIGYAPASIRDYAQENEIDLIVIATHGRSGLDRLLMGSVTENVVRRAEQPVFVVKPNAKSLVRTPSASAPAHA</sequence>
<dbReference type="CDD" id="cd00293">
    <property type="entry name" value="USP-like"/>
    <property type="match status" value="2"/>
</dbReference>
<comment type="caution">
    <text evidence="5">The sequence shown here is derived from an EMBL/GenBank/DDBJ whole genome shotgun (WGS) entry which is preliminary data.</text>
</comment>
<proteinExistence type="inferred from homology"/>
<accession>A0A2A8D2N4</accession>
<dbReference type="OrthoDB" id="9788959at2"/>
<keyword evidence="3" id="KW-0067">ATP-binding</keyword>
<feature type="domain" description="UspA" evidence="4">
    <location>
        <begin position="151"/>
        <end position="287"/>
    </location>
</feature>
<evidence type="ECO:0000256" key="3">
    <source>
        <dbReference type="ARBA" id="ARBA00022840"/>
    </source>
</evidence>
<dbReference type="GO" id="GO:0005524">
    <property type="term" value="F:ATP binding"/>
    <property type="evidence" value="ECO:0007669"/>
    <property type="project" value="UniProtKB-KW"/>
</dbReference>
<evidence type="ECO:0000256" key="1">
    <source>
        <dbReference type="ARBA" id="ARBA00008791"/>
    </source>
</evidence>
<dbReference type="EMBL" id="PDEQ01000001">
    <property type="protein sequence ID" value="PEN15215.1"/>
    <property type="molecule type" value="Genomic_DNA"/>
</dbReference>
<dbReference type="InterPro" id="IPR006016">
    <property type="entry name" value="UspA"/>
</dbReference>
<gene>
    <name evidence="5" type="ORF">CRI94_02740</name>
</gene>
<organism evidence="5 6">
    <name type="scientific">Longibacter salinarum</name>
    <dbReference type="NCBI Taxonomy" id="1850348"/>
    <lineage>
        <taxon>Bacteria</taxon>
        <taxon>Pseudomonadati</taxon>
        <taxon>Rhodothermota</taxon>
        <taxon>Rhodothermia</taxon>
        <taxon>Rhodothermales</taxon>
        <taxon>Salisaetaceae</taxon>
        <taxon>Longibacter</taxon>
    </lineage>
</organism>
<dbReference type="Proteomes" id="UP000220102">
    <property type="component" value="Unassembled WGS sequence"/>
</dbReference>
<dbReference type="RefSeq" id="WP_098074115.1">
    <property type="nucleotide sequence ID" value="NZ_PDEQ01000001.1"/>
</dbReference>
<evidence type="ECO:0000313" key="6">
    <source>
        <dbReference type="Proteomes" id="UP000220102"/>
    </source>
</evidence>
<comment type="similarity">
    <text evidence="1">Belongs to the universal stress protein A family.</text>
</comment>
<dbReference type="PANTHER" id="PTHR46268:SF27">
    <property type="entry name" value="UNIVERSAL STRESS PROTEIN RV2623"/>
    <property type="match status" value="1"/>
</dbReference>
<reference evidence="5 6" key="1">
    <citation type="submission" date="2017-10" db="EMBL/GenBank/DDBJ databases">
        <title>Draft genome of Longibacter Salinarum.</title>
        <authorList>
            <person name="Goh K.M."/>
            <person name="Shamsir M.S."/>
            <person name="Lim S.W."/>
        </authorList>
    </citation>
    <scope>NUCLEOTIDE SEQUENCE [LARGE SCALE GENOMIC DNA]</scope>
    <source>
        <strain evidence="5 6">KCTC 52045</strain>
    </source>
</reference>
<dbReference type="InterPro" id="IPR014729">
    <property type="entry name" value="Rossmann-like_a/b/a_fold"/>
</dbReference>
<dbReference type="AlphaFoldDB" id="A0A2A8D2N4"/>
<keyword evidence="6" id="KW-1185">Reference proteome</keyword>
<evidence type="ECO:0000313" key="5">
    <source>
        <dbReference type="EMBL" id="PEN15215.1"/>
    </source>
</evidence>
<dbReference type="Pfam" id="PF00582">
    <property type="entry name" value="Usp"/>
    <property type="match status" value="2"/>
</dbReference>
<keyword evidence="2" id="KW-0547">Nucleotide-binding</keyword>
<dbReference type="SUPFAM" id="SSF52402">
    <property type="entry name" value="Adenine nucleotide alpha hydrolases-like"/>
    <property type="match status" value="2"/>
</dbReference>
<dbReference type="Gene3D" id="3.40.50.620">
    <property type="entry name" value="HUPs"/>
    <property type="match status" value="2"/>
</dbReference>
<dbReference type="PANTHER" id="PTHR46268">
    <property type="entry name" value="STRESS RESPONSE PROTEIN NHAX"/>
    <property type="match status" value="1"/>
</dbReference>
<dbReference type="PRINTS" id="PR01438">
    <property type="entry name" value="UNVRSLSTRESS"/>
</dbReference>
<protein>
    <submittedName>
        <fullName evidence="5">Universal stress protein</fullName>
    </submittedName>
</protein>
<evidence type="ECO:0000256" key="2">
    <source>
        <dbReference type="ARBA" id="ARBA00022741"/>
    </source>
</evidence>
<feature type="domain" description="UspA" evidence="4">
    <location>
        <begin position="4"/>
        <end position="138"/>
    </location>
</feature>
<evidence type="ECO:0000259" key="4">
    <source>
        <dbReference type="Pfam" id="PF00582"/>
    </source>
</evidence>
<dbReference type="InterPro" id="IPR006015">
    <property type="entry name" value="Universal_stress_UspA"/>
</dbReference>
<name>A0A2A8D2N4_9BACT</name>